<dbReference type="InterPro" id="IPR050900">
    <property type="entry name" value="Transposase_IS3/IS150/IS904"/>
</dbReference>
<dbReference type="PANTHER" id="PTHR46889:SF4">
    <property type="entry name" value="TRANSPOSASE INSO FOR INSERTION SEQUENCE ELEMENT IS911B-RELATED"/>
    <property type="match status" value="1"/>
</dbReference>
<dbReference type="EMBL" id="FNQJ01000010">
    <property type="protein sequence ID" value="SEA33577.1"/>
    <property type="molecule type" value="Genomic_DNA"/>
</dbReference>
<proteinExistence type="predicted"/>
<evidence type="ECO:0000259" key="1">
    <source>
        <dbReference type="PROSITE" id="PS50994"/>
    </source>
</evidence>
<name>A0A1H4ACB4_9BURK</name>
<dbReference type="Proteomes" id="UP000199002">
    <property type="component" value="Unassembled WGS sequence"/>
</dbReference>
<dbReference type="InterPro" id="IPR036397">
    <property type="entry name" value="RNaseH_sf"/>
</dbReference>
<protein>
    <submittedName>
        <fullName evidence="2">Transposase InsO and inactivated derivatives</fullName>
    </submittedName>
</protein>
<dbReference type="STRING" id="592050.SAMN05421875_11013"/>
<dbReference type="AlphaFoldDB" id="A0A1H4ACB4"/>
<dbReference type="PANTHER" id="PTHR46889">
    <property type="entry name" value="TRANSPOSASE INSF FOR INSERTION SEQUENCE IS3B-RELATED"/>
    <property type="match status" value="1"/>
</dbReference>
<keyword evidence="3" id="KW-1185">Reference proteome</keyword>
<evidence type="ECO:0000313" key="2">
    <source>
        <dbReference type="EMBL" id="SEA33577.1"/>
    </source>
</evidence>
<dbReference type="InterPro" id="IPR012337">
    <property type="entry name" value="RNaseH-like_sf"/>
</dbReference>
<feature type="domain" description="Integrase catalytic" evidence="1">
    <location>
        <begin position="156"/>
        <end position="321"/>
    </location>
</feature>
<dbReference type="PROSITE" id="PS50994">
    <property type="entry name" value="INTEGRASE"/>
    <property type="match status" value="1"/>
</dbReference>
<accession>A0A1H4ACB4</accession>
<dbReference type="Pfam" id="PF13276">
    <property type="entry name" value="HTH_21"/>
    <property type="match status" value="1"/>
</dbReference>
<dbReference type="InterPro" id="IPR048020">
    <property type="entry name" value="Transpos_IS3"/>
</dbReference>
<evidence type="ECO:0000313" key="3">
    <source>
        <dbReference type="Proteomes" id="UP000199002"/>
    </source>
</evidence>
<dbReference type="InterPro" id="IPR025948">
    <property type="entry name" value="HTH-like_dom"/>
</dbReference>
<organism evidence="2 3">
    <name type="scientific">Acidovorax soli</name>
    <dbReference type="NCBI Taxonomy" id="592050"/>
    <lineage>
        <taxon>Bacteria</taxon>
        <taxon>Pseudomonadati</taxon>
        <taxon>Pseudomonadota</taxon>
        <taxon>Betaproteobacteria</taxon>
        <taxon>Burkholderiales</taxon>
        <taxon>Comamonadaceae</taxon>
        <taxon>Acidovorax</taxon>
    </lineage>
</organism>
<dbReference type="InterPro" id="IPR001584">
    <property type="entry name" value="Integrase_cat-core"/>
</dbReference>
<dbReference type="Pfam" id="PF00665">
    <property type="entry name" value="rve"/>
    <property type="match status" value="1"/>
</dbReference>
<gene>
    <name evidence="2" type="ORF">SAMN05421875_11013</name>
</gene>
<dbReference type="GO" id="GO:0015074">
    <property type="term" value="P:DNA integration"/>
    <property type="evidence" value="ECO:0007669"/>
    <property type="project" value="InterPro"/>
</dbReference>
<dbReference type="NCBIfam" id="NF033516">
    <property type="entry name" value="transpos_IS3"/>
    <property type="match status" value="1"/>
</dbReference>
<dbReference type="Gene3D" id="3.30.420.10">
    <property type="entry name" value="Ribonuclease H-like superfamily/Ribonuclease H"/>
    <property type="match status" value="1"/>
</dbReference>
<reference evidence="3" key="1">
    <citation type="submission" date="2016-10" db="EMBL/GenBank/DDBJ databases">
        <authorList>
            <person name="Varghese N."/>
            <person name="Submissions S."/>
        </authorList>
    </citation>
    <scope>NUCLEOTIDE SEQUENCE [LARGE SCALE GENOMIC DNA]</scope>
    <source>
        <strain evidence="3">DSM 25157</strain>
    </source>
</reference>
<dbReference type="SUPFAM" id="SSF53098">
    <property type="entry name" value="Ribonuclease H-like"/>
    <property type="match status" value="1"/>
</dbReference>
<sequence length="324" mass="37471">MYPCLKMKQGLWITWLSFRLEFLFFWPRFHLESTNREKTLLIDALREHYGLPELLAQLGLARSSYFYHRARAAVGDKYLSARRAITDIFESNHRCYGYRRLQASLTRQDVTISEKVVQRLMKQESLVVAKPKRRRYASYLGEISPAPENIINRDFQAAAPNEKWLTDITEFQIPAGKVYLSPIIDCFDGMVVSWTIGTSPDAELVNTMLDAAIETVTETSDRPVVHSDRGGHYRWPGWLSRMSEANLTRSMSRKACSPDNAACEGFFGRLKNELFYPRDWKSVTIEQFIEVVDSYIRWYNEKRIKISLGALSPIEYRESLGLAA</sequence>
<dbReference type="GO" id="GO:0003676">
    <property type="term" value="F:nucleic acid binding"/>
    <property type="evidence" value="ECO:0007669"/>
    <property type="project" value="InterPro"/>
</dbReference>
<dbReference type="Pfam" id="PF13333">
    <property type="entry name" value="rve_2"/>
    <property type="match status" value="1"/>
</dbReference>